<dbReference type="Gene3D" id="3.40.710.10">
    <property type="entry name" value="DD-peptidase/beta-lactamase superfamily"/>
    <property type="match status" value="1"/>
</dbReference>
<accession>A0A1G6IQT9</accession>
<evidence type="ECO:0000256" key="1">
    <source>
        <dbReference type="SAM" id="Phobius"/>
    </source>
</evidence>
<dbReference type="STRING" id="1612202.SAMN05421734_104110"/>
<dbReference type="PANTHER" id="PTHR46825">
    <property type="entry name" value="D-ALANYL-D-ALANINE-CARBOXYPEPTIDASE/ENDOPEPTIDASE AMPH"/>
    <property type="match status" value="1"/>
</dbReference>
<evidence type="ECO:0000313" key="3">
    <source>
        <dbReference type="EMBL" id="SDC08800.1"/>
    </source>
</evidence>
<dbReference type="Pfam" id="PF00144">
    <property type="entry name" value="Beta-lactamase"/>
    <property type="match status" value="1"/>
</dbReference>
<organism evidence="3 4">
    <name type="scientific">Pelagirhabdus alkalitolerans</name>
    <dbReference type="NCBI Taxonomy" id="1612202"/>
    <lineage>
        <taxon>Bacteria</taxon>
        <taxon>Bacillati</taxon>
        <taxon>Bacillota</taxon>
        <taxon>Bacilli</taxon>
        <taxon>Bacillales</taxon>
        <taxon>Bacillaceae</taxon>
        <taxon>Pelagirhabdus</taxon>
    </lineage>
</organism>
<dbReference type="InterPro" id="IPR001466">
    <property type="entry name" value="Beta-lactam-related"/>
</dbReference>
<dbReference type="PANTHER" id="PTHR46825:SF12">
    <property type="entry name" value="PENICILLIN-BINDING PROTEIN 4"/>
    <property type="match status" value="1"/>
</dbReference>
<name>A0A1G6IQT9_9BACI</name>
<reference evidence="4" key="1">
    <citation type="submission" date="2016-09" db="EMBL/GenBank/DDBJ databases">
        <authorList>
            <person name="Varghese N."/>
            <person name="Submissions S."/>
        </authorList>
    </citation>
    <scope>NUCLEOTIDE SEQUENCE [LARGE SCALE GENOMIC DNA]</scope>
    <source>
        <strain evidence="4">S5</strain>
    </source>
</reference>
<protein>
    <submittedName>
        <fullName evidence="3">Beta-lactamase</fullName>
    </submittedName>
</protein>
<dbReference type="OrthoDB" id="9797709at2"/>
<dbReference type="AlphaFoldDB" id="A0A1G6IQT9"/>
<feature type="domain" description="Beta-lactamase-related" evidence="2">
    <location>
        <begin position="41"/>
        <end position="215"/>
    </location>
</feature>
<dbReference type="InterPro" id="IPR050491">
    <property type="entry name" value="AmpC-like"/>
</dbReference>
<keyword evidence="4" id="KW-1185">Reference proteome</keyword>
<evidence type="ECO:0000259" key="2">
    <source>
        <dbReference type="Pfam" id="PF00144"/>
    </source>
</evidence>
<feature type="transmembrane region" description="Helical" evidence="1">
    <location>
        <begin position="5"/>
        <end position="21"/>
    </location>
</feature>
<sequence>MKRKVIIFLILAIITTIPYFLNHNDLTRTTDLNKLIGDVEAKTETLLSKYKIPGAAISMIEDGQVTWMGTFGYADLDVNRKVDQNTVFQVASISKSVTALGVMKLVEDGLINLDDPIENYITRWQLPESEYDQKAITVRGLLSHTSGLSVGGGYPGYASNTQLPTLEQSLSGIGGGSKPVELEHEPGLRYSYSGGGYNLLQLMIEEVTGEDFHSYI</sequence>
<evidence type="ECO:0000313" key="4">
    <source>
        <dbReference type="Proteomes" id="UP000242949"/>
    </source>
</evidence>
<keyword evidence="1" id="KW-0472">Membrane</keyword>
<dbReference type="Proteomes" id="UP000242949">
    <property type="component" value="Unassembled WGS sequence"/>
</dbReference>
<proteinExistence type="predicted"/>
<dbReference type="SUPFAM" id="SSF56601">
    <property type="entry name" value="beta-lactamase/transpeptidase-like"/>
    <property type="match status" value="1"/>
</dbReference>
<dbReference type="InterPro" id="IPR012338">
    <property type="entry name" value="Beta-lactam/transpept-like"/>
</dbReference>
<dbReference type="EMBL" id="FMYI01000004">
    <property type="protein sequence ID" value="SDC08800.1"/>
    <property type="molecule type" value="Genomic_DNA"/>
</dbReference>
<keyword evidence="1" id="KW-0812">Transmembrane</keyword>
<gene>
    <name evidence="3" type="ORF">SAMN05421734_104110</name>
</gene>
<keyword evidence="1" id="KW-1133">Transmembrane helix</keyword>